<keyword evidence="2 6" id="KW-0645">Protease</keyword>
<evidence type="ECO:0000313" key="10">
    <source>
        <dbReference type="Proteomes" id="UP000606974"/>
    </source>
</evidence>
<feature type="compositionally biased region" description="Basic and acidic residues" evidence="7">
    <location>
        <begin position="650"/>
        <end position="681"/>
    </location>
</feature>
<evidence type="ECO:0000313" key="9">
    <source>
        <dbReference type="EMBL" id="KAF7511211.1"/>
    </source>
</evidence>
<dbReference type="PANTHER" id="PTHR10183">
    <property type="entry name" value="CALPAIN"/>
    <property type="match status" value="1"/>
</dbReference>
<proteinExistence type="inferred from homology"/>
<sequence length="930" mass="106108">MSVHSDESGDVHNTVALPIQISLNANQRRKEPLPPPRKIDKHTPQESINRFWSKFYAKYPGKVFTVLPENPYAQKKIAKAPNGVAQAQRAVRSYEQAREECIRDVKRIITECRRVNQKYRDPHFDIEWDLKKGRRYCLEGLEKSDEHYNPKAVKRVTDIFEDPQFFIHGPTAGDVIQGNDGDCYLMAALCGLGNMSGLINKICVIHDQAVGVYGFVFHRDGEWQQCIIDDQLYMTAPDYDESNIERIMWDTIARRDTEEEYRRTHQTGSRSLYFAKCSEPNETWLPLLEKAYAKAHGDYASISGGWTGEAIEDLTGGVTSEIYSSDILDKNEFWVNELLKVGKEFLYGCSTGQHADWLEPNRPTNRRQGIHEGHAYSIMDAVEHTIDGITYRLVKVRNPWGNTGWSGAWSDGSAEWTPQWMERLNHKFGDDGIFWMLYEDLLRKYQRLDRTRIFGPDWRITQQFTSLNVPWSADYHQTRFSVNVTRTTPVVIVLSQLDKTYFAGLQGQYNFKLQFRVQRVGDEEDYIVRSNVDYYMTRSVSTDITLEAGSYFVLMKVTAIRVGGPTMDEIISAHAEHKRDKLIQLGLSYDIAHAKGVIVETEKEVEQRQWAEKAQAAAAREKLKNEVKARKEKVWMKEKKSRQRRKMRDRKHEEKAAEQRSCERGDGYQSDKKDFIDRSECHSSNVGNGQATADDDRSFTGEFNSSYERSEDAQTSTTSDPKESPIETPANNTRESLRSNDAVADKDSTSSSADKTLHAHPLTPKVQVNGIDAVADVQPLKRRPAPLAPRTTLDGKVEKEDQGKRENQQQADPFTEPQWSNSDTESKFSWRTDLDYDSDDAGSAYARSEQGRDWDEGEEPGPEPWNAVCVVGLRVYSKDPDLSLEVVRPHPYSEVIKPEAGSALDRDDPAKGAVAAKWARTPLRGTFDSE</sequence>
<dbReference type="Pfam" id="PF00648">
    <property type="entry name" value="Peptidase_C2"/>
    <property type="match status" value="2"/>
</dbReference>
<feature type="compositionally biased region" description="Basic and acidic residues" evidence="7">
    <location>
        <begin position="824"/>
        <end position="834"/>
    </location>
</feature>
<feature type="domain" description="Calpain catalytic" evidence="8">
    <location>
        <begin position="154"/>
        <end position="454"/>
    </location>
</feature>
<feature type="compositionally biased region" description="Polar residues" evidence="7">
    <location>
        <begin position="808"/>
        <end position="823"/>
    </location>
</feature>
<feature type="compositionally biased region" description="Basic and acidic residues" evidence="7">
    <location>
        <begin position="28"/>
        <end position="42"/>
    </location>
</feature>
<dbReference type="Gene3D" id="3.90.70.10">
    <property type="entry name" value="Cysteine proteinases"/>
    <property type="match status" value="1"/>
</dbReference>
<dbReference type="CDD" id="cd00044">
    <property type="entry name" value="CysPc"/>
    <property type="match status" value="1"/>
</dbReference>
<gene>
    <name evidence="9" type="ORF">GJ744_005108</name>
</gene>
<feature type="compositionally biased region" description="Basic and acidic residues" evidence="7">
    <location>
        <begin position="793"/>
        <end position="807"/>
    </location>
</feature>
<reference evidence="9" key="1">
    <citation type="submission" date="2020-02" db="EMBL/GenBank/DDBJ databases">
        <authorList>
            <person name="Palmer J.M."/>
        </authorList>
    </citation>
    <scope>NUCLEOTIDE SEQUENCE</scope>
    <source>
        <strain evidence="9">EPUS1.4</strain>
        <tissue evidence="9">Thallus</tissue>
    </source>
</reference>
<evidence type="ECO:0000259" key="8">
    <source>
        <dbReference type="PROSITE" id="PS50203"/>
    </source>
</evidence>
<evidence type="ECO:0000256" key="1">
    <source>
        <dbReference type="ARBA" id="ARBA00007623"/>
    </source>
</evidence>
<dbReference type="InterPro" id="IPR001300">
    <property type="entry name" value="Peptidase_C2_calpain_cat"/>
</dbReference>
<dbReference type="AlphaFoldDB" id="A0A8H7E8Z6"/>
<dbReference type="PROSITE" id="PS50203">
    <property type="entry name" value="CALPAIN_CAT"/>
    <property type="match status" value="1"/>
</dbReference>
<comment type="similarity">
    <text evidence="1">Belongs to the peptidase C2 family.</text>
</comment>
<evidence type="ECO:0000256" key="7">
    <source>
        <dbReference type="SAM" id="MobiDB-lite"/>
    </source>
</evidence>
<dbReference type="SMART" id="SM00230">
    <property type="entry name" value="CysPc"/>
    <property type="match status" value="1"/>
</dbReference>
<feature type="compositionally biased region" description="Basic and acidic residues" evidence="7">
    <location>
        <begin position="735"/>
        <end position="748"/>
    </location>
</feature>
<evidence type="ECO:0000256" key="4">
    <source>
        <dbReference type="ARBA" id="ARBA00022807"/>
    </source>
</evidence>
<comment type="caution">
    <text evidence="9">The sequence shown here is derived from an EMBL/GenBank/DDBJ whole genome shotgun (WGS) entry which is preliminary data.</text>
</comment>
<evidence type="ECO:0000256" key="6">
    <source>
        <dbReference type="PROSITE-ProRule" id="PRU00239"/>
    </source>
</evidence>
<evidence type="ECO:0000256" key="5">
    <source>
        <dbReference type="PIRSR" id="PIRSR622684-1"/>
    </source>
</evidence>
<dbReference type="GO" id="GO:0006508">
    <property type="term" value="P:proteolysis"/>
    <property type="evidence" value="ECO:0007669"/>
    <property type="project" value="UniProtKB-KW"/>
</dbReference>
<keyword evidence="3 6" id="KW-0378">Hydrolase</keyword>
<feature type="compositionally biased region" description="Polar residues" evidence="7">
    <location>
        <begin position="701"/>
        <end position="719"/>
    </location>
</feature>
<dbReference type="Proteomes" id="UP000606974">
    <property type="component" value="Unassembled WGS sequence"/>
</dbReference>
<dbReference type="PRINTS" id="PR00704">
    <property type="entry name" value="CALPAIN"/>
</dbReference>
<dbReference type="EMBL" id="JAACFV010000022">
    <property type="protein sequence ID" value="KAF7511211.1"/>
    <property type="molecule type" value="Genomic_DNA"/>
</dbReference>
<feature type="region of interest" description="Disordered" evidence="7">
    <location>
        <begin position="22"/>
        <end position="42"/>
    </location>
</feature>
<keyword evidence="10" id="KW-1185">Reference proteome</keyword>
<dbReference type="OrthoDB" id="424753at2759"/>
<dbReference type="InterPro" id="IPR038765">
    <property type="entry name" value="Papain-like_cys_pep_sf"/>
</dbReference>
<feature type="compositionally biased region" description="Polar residues" evidence="7">
    <location>
        <begin position="682"/>
        <end position="691"/>
    </location>
</feature>
<feature type="active site" evidence="5 6">
    <location>
        <position position="374"/>
    </location>
</feature>
<evidence type="ECO:0000256" key="2">
    <source>
        <dbReference type="ARBA" id="ARBA00022670"/>
    </source>
</evidence>
<dbReference type="PANTHER" id="PTHR10183:SF379">
    <property type="entry name" value="CALPAIN-5"/>
    <property type="match status" value="1"/>
</dbReference>
<evidence type="ECO:0000256" key="3">
    <source>
        <dbReference type="ARBA" id="ARBA00022801"/>
    </source>
</evidence>
<name>A0A8H7E8Z6_9EURO</name>
<keyword evidence="4 6" id="KW-0788">Thiol protease</keyword>
<feature type="region of interest" description="Disordered" evidence="7">
    <location>
        <begin position="631"/>
        <end position="865"/>
    </location>
</feature>
<feature type="active site" evidence="5 6">
    <location>
        <position position="183"/>
    </location>
</feature>
<accession>A0A8H7E8Z6</accession>
<dbReference type="InterPro" id="IPR022684">
    <property type="entry name" value="Calpain_cysteine_protease"/>
</dbReference>
<protein>
    <recommendedName>
        <fullName evidence="8">Calpain catalytic domain-containing protein</fullName>
    </recommendedName>
</protein>
<dbReference type="SUPFAM" id="SSF54001">
    <property type="entry name" value="Cysteine proteinases"/>
    <property type="match status" value="1"/>
</dbReference>
<feature type="compositionally biased region" description="Basic residues" evidence="7">
    <location>
        <begin position="639"/>
        <end position="649"/>
    </location>
</feature>
<organism evidence="9 10">
    <name type="scientific">Endocarpon pusillum</name>
    <dbReference type="NCBI Taxonomy" id="364733"/>
    <lineage>
        <taxon>Eukaryota</taxon>
        <taxon>Fungi</taxon>
        <taxon>Dikarya</taxon>
        <taxon>Ascomycota</taxon>
        <taxon>Pezizomycotina</taxon>
        <taxon>Eurotiomycetes</taxon>
        <taxon>Chaetothyriomycetidae</taxon>
        <taxon>Verrucariales</taxon>
        <taxon>Verrucariaceae</taxon>
        <taxon>Endocarpon</taxon>
    </lineage>
</organism>
<dbReference type="GO" id="GO:0004198">
    <property type="term" value="F:calcium-dependent cysteine-type endopeptidase activity"/>
    <property type="evidence" value="ECO:0007669"/>
    <property type="project" value="InterPro"/>
</dbReference>
<feature type="active site" evidence="5 6">
    <location>
        <position position="398"/>
    </location>
</feature>